<dbReference type="SUPFAM" id="SSF52540">
    <property type="entry name" value="P-loop containing nucleoside triphosphate hydrolases"/>
    <property type="match status" value="1"/>
</dbReference>
<evidence type="ECO:0000256" key="6">
    <source>
        <dbReference type="ARBA" id="ARBA00022840"/>
    </source>
</evidence>
<evidence type="ECO:0000256" key="10">
    <source>
        <dbReference type="ARBA" id="ARBA00034808"/>
    </source>
</evidence>
<dbReference type="InterPro" id="IPR012337">
    <property type="entry name" value="RNaseH-like_sf"/>
</dbReference>
<gene>
    <name evidence="15" type="ORF">NE398_03475</name>
</gene>
<evidence type="ECO:0000256" key="2">
    <source>
        <dbReference type="ARBA" id="ARBA00022741"/>
    </source>
</evidence>
<proteinExistence type="inferred from homology"/>
<dbReference type="EMBL" id="JAMRYU010000002">
    <property type="protein sequence ID" value="MDC4239237.1"/>
    <property type="molecule type" value="Genomic_DNA"/>
</dbReference>
<keyword evidence="8" id="KW-0413">Isomerase</keyword>
<dbReference type="Pfam" id="PF13361">
    <property type="entry name" value="UvrD_C"/>
    <property type="match status" value="1"/>
</dbReference>
<feature type="domain" description="UvrD-like helicase C-terminal" evidence="14">
    <location>
        <begin position="312"/>
        <end position="793"/>
    </location>
</feature>
<dbReference type="AlphaFoldDB" id="A0A9X3XLJ8"/>
<dbReference type="EC" id="5.6.2.4" evidence="10"/>
<dbReference type="GO" id="GO:0005829">
    <property type="term" value="C:cytosol"/>
    <property type="evidence" value="ECO:0007669"/>
    <property type="project" value="TreeGrafter"/>
</dbReference>
<dbReference type="PROSITE" id="PS51198">
    <property type="entry name" value="UVRD_HELICASE_ATP_BIND"/>
    <property type="match status" value="1"/>
</dbReference>
<dbReference type="GO" id="GO:0006260">
    <property type="term" value="P:DNA replication"/>
    <property type="evidence" value="ECO:0007669"/>
    <property type="project" value="InterPro"/>
</dbReference>
<evidence type="ECO:0000256" key="4">
    <source>
        <dbReference type="ARBA" id="ARBA00022806"/>
    </source>
</evidence>
<feature type="binding site" evidence="12">
    <location>
        <begin position="22"/>
        <end position="29"/>
    </location>
    <ligand>
        <name>ATP</name>
        <dbReference type="ChEBI" id="CHEBI:30616"/>
    </ligand>
</feature>
<dbReference type="Pfam" id="PF00929">
    <property type="entry name" value="RNase_T"/>
    <property type="match status" value="1"/>
</dbReference>
<keyword evidence="4 12" id="KW-0347">Helicase</keyword>
<dbReference type="GO" id="GO:0033202">
    <property type="term" value="C:DNA helicase complex"/>
    <property type="evidence" value="ECO:0007669"/>
    <property type="project" value="TreeGrafter"/>
</dbReference>
<evidence type="ECO:0000256" key="12">
    <source>
        <dbReference type="PROSITE-ProRule" id="PRU00560"/>
    </source>
</evidence>
<evidence type="ECO:0000259" key="13">
    <source>
        <dbReference type="PROSITE" id="PS51198"/>
    </source>
</evidence>
<dbReference type="InterPro" id="IPR013986">
    <property type="entry name" value="DExx_box_DNA_helicase_dom_sf"/>
</dbReference>
<sequence>MTLNQEQALVVNELENNILLLASAGTGKTNTLSSRISNIIKSNKAKASEILCITFTNKACAEMRERIEKIVGEEAKDITIRTFHSFCYDLIKSDAKKRTDIFTDFIVFDEEDSREIIKECNYYNYSVFKLQQFIELTKIERAKLDFYSNNILDDYSKTIANIFKYNEAKINSICSDKGILNNEMKNFLLEKGHFLVNLYNSLLYSNHGLDFVDLTSKAKEILKDDKLVLRLTETYKYINIDEVQDTSTLEYFIIEKIFKGNNILLCGDMFQTIYGWRGSEPQKILEFYKKEYNPSEIVFSKNYRSTKFITNGALSFLKNAFELQYKSLYKNEISSETKDNGEKIKLKMCNNLRDEARFIFNEVKSLKEKGEDISKLCILSRDNNYNIKLSRELGSIIGYEGSDFEFILVDQFKFFRRQEIKDIIAFMKLIANKYDNVSLKRIVKRLPTGIGEKTFQVIESKEYKEVGISLCDFIDLNARNYGEKYSLLINEFAQDNIIVFDVESTGTDVTEDEIIQIAAIKINKYGEVIDSFEKFLKNKKSVESSFKVHGFSDEFLNEKGEDKKKVLKEFIDFSKGAVIVGHNVQYDINILNSELYRNNLDGTKFKAFYDTLDIYRRFYTSLPNYKLETLSKIFETKNKPSHDAMDDILATSDLLVRAINENLIPTSMQRINYMSKHLKAFSYISDKLNELFKEAELKRPQDIIVDIINKFNIKTLYSGRGIEAIKEGREKIERLRDFYVLVRDLDDNKKSNRDFLLDIIKLTGLSNGELENLIINRTNKKRIPIITVHQSKGLEFDSVFIVGLQENTFPSYMSIKSNNLEEEKRTFYVALTRARKHLYLLTHLHDDYNRKNEVSRFLGYIDKEHIELDNNY</sequence>
<accession>A0A9X3XLJ8</accession>
<dbReference type="CDD" id="cd17932">
    <property type="entry name" value="DEXQc_UvrD"/>
    <property type="match status" value="1"/>
</dbReference>
<dbReference type="Proteomes" id="UP001141183">
    <property type="component" value="Unassembled WGS sequence"/>
</dbReference>
<evidence type="ECO:0000256" key="7">
    <source>
        <dbReference type="ARBA" id="ARBA00023125"/>
    </source>
</evidence>
<dbReference type="Gene3D" id="3.40.50.300">
    <property type="entry name" value="P-loop containing nucleotide triphosphate hydrolases"/>
    <property type="match status" value="3"/>
</dbReference>
<dbReference type="GO" id="GO:0004527">
    <property type="term" value="F:exonuclease activity"/>
    <property type="evidence" value="ECO:0007669"/>
    <property type="project" value="UniProtKB-KW"/>
</dbReference>
<dbReference type="SMART" id="SM00479">
    <property type="entry name" value="EXOIII"/>
    <property type="match status" value="1"/>
</dbReference>
<dbReference type="GO" id="GO:0003677">
    <property type="term" value="F:DNA binding"/>
    <property type="evidence" value="ECO:0007669"/>
    <property type="project" value="UniProtKB-KW"/>
</dbReference>
<dbReference type="PANTHER" id="PTHR11070:SF2">
    <property type="entry name" value="ATP-DEPENDENT DNA HELICASE SRS2"/>
    <property type="match status" value="1"/>
</dbReference>
<dbReference type="CDD" id="cd06127">
    <property type="entry name" value="DEDDh"/>
    <property type="match status" value="1"/>
</dbReference>
<keyword evidence="2 12" id="KW-0547">Nucleotide-binding</keyword>
<dbReference type="InterPro" id="IPR014017">
    <property type="entry name" value="DNA_helicase_UvrD-like_C"/>
</dbReference>
<dbReference type="FunFam" id="3.30.420.10:FF:000045">
    <property type="entry name" value="3'-5' exonuclease DinG"/>
    <property type="match status" value="1"/>
</dbReference>
<dbReference type="InterPro" id="IPR000212">
    <property type="entry name" value="DNA_helicase_UvrD/REP"/>
</dbReference>
<comment type="catalytic activity">
    <reaction evidence="9">
        <text>Couples ATP hydrolysis with the unwinding of duplex DNA by translocating in the 3'-5' direction.</text>
        <dbReference type="EC" id="5.6.2.4"/>
    </reaction>
</comment>
<name>A0A9X3XLJ8_9CLOT</name>
<dbReference type="SUPFAM" id="SSF53098">
    <property type="entry name" value="Ribonuclease H-like"/>
    <property type="match status" value="1"/>
</dbReference>
<protein>
    <recommendedName>
        <fullName evidence="10">DNA 3'-5' helicase</fullName>
        <ecNumber evidence="10">5.6.2.4</ecNumber>
    </recommendedName>
</protein>
<evidence type="ECO:0000256" key="1">
    <source>
        <dbReference type="ARBA" id="ARBA00009922"/>
    </source>
</evidence>
<keyword evidence="5" id="KW-0269">Exonuclease</keyword>
<organism evidence="15 16">
    <name type="scientific">Clostridium tertium</name>
    <dbReference type="NCBI Taxonomy" id="1559"/>
    <lineage>
        <taxon>Bacteria</taxon>
        <taxon>Bacillati</taxon>
        <taxon>Bacillota</taxon>
        <taxon>Clostridia</taxon>
        <taxon>Eubacteriales</taxon>
        <taxon>Clostridiaceae</taxon>
        <taxon>Clostridium</taxon>
    </lineage>
</organism>
<dbReference type="InterPro" id="IPR036397">
    <property type="entry name" value="RNaseH_sf"/>
</dbReference>
<dbReference type="PANTHER" id="PTHR11070">
    <property type="entry name" value="UVRD / RECB / PCRA DNA HELICASE FAMILY MEMBER"/>
    <property type="match status" value="1"/>
</dbReference>
<dbReference type="Gene3D" id="1.10.10.160">
    <property type="match status" value="1"/>
</dbReference>
<dbReference type="GO" id="GO:0043138">
    <property type="term" value="F:3'-5' DNA helicase activity"/>
    <property type="evidence" value="ECO:0007669"/>
    <property type="project" value="UniProtKB-EC"/>
</dbReference>
<keyword evidence="6 12" id="KW-0067">ATP-binding</keyword>
<comment type="catalytic activity">
    <reaction evidence="11">
        <text>ATP + H2O = ADP + phosphate + H(+)</text>
        <dbReference type="Rhea" id="RHEA:13065"/>
        <dbReference type="ChEBI" id="CHEBI:15377"/>
        <dbReference type="ChEBI" id="CHEBI:15378"/>
        <dbReference type="ChEBI" id="CHEBI:30616"/>
        <dbReference type="ChEBI" id="CHEBI:43474"/>
        <dbReference type="ChEBI" id="CHEBI:456216"/>
        <dbReference type="EC" id="5.6.2.4"/>
    </reaction>
</comment>
<dbReference type="PROSITE" id="PS51217">
    <property type="entry name" value="UVRD_HELICASE_CTER"/>
    <property type="match status" value="1"/>
</dbReference>
<evidence type="ECO:0000313" key="15">
    <source>
        <dbReference type="EMBL" id="MDC4239237.1"/>
    </source>
</evidence>
<keyword evidence="3 12" id="KW-0378">Hydrolase</keyword>
<dbReference type="InterPro" id="IPR006054">
    <property type="entry name" value="DnaQ"/>
</dbReference>
<evidence type="ECO:0000256" key="9">
    <source>
        <dbReference type="ARBA" id="ARBA00034617"/>
    </source>
</evidence>
<comment type="similarity">
    <text evidence="1">Belongs to the helicase family. UvrD subfamily.</text>
</comment>
<dbReference type="GO" id="GO:0003887">
    <property type="term" value="F:DNA-directed DNA polymerase activity"/>
    <property type="evidence" value="ECO:0007669"/>
    <property type="project" value="InterPro"/>
</dbReference>
<keyword evidence="5" id="KW-0540">Nuclease</keyword>
<evidence type="ECO:0000259" key="14">
    <source>
        <dbReference type="PROSITE" id="PS51217"/>
    </source>
</evidence>
<keyword evidence="7" id="KW-0238">DNA-binding</keyword>
<dbReference type="GO" id="GO:0005524">
    <property type="term" value="F:ATP binding"/>
    <property type="evidence" value="ECO:0007669"/>
    <property type="project" value="UniProtKB-UniRule"/>
</dbReference>
<dbReference type="InterPro" id="IPR014016">
    <property type="entry name" value="UvrD-like_ATP-bd"/>
</dbReference>
<dbReference type="NCBIfam" id="TIGR00573">
    <property type="entry name" value="dnaq"/>
    <property type="match status" value="1"/>
</dbReference>
<comment type="caution">
    <text evidence="15">The sequence shown here is derived from an EMBL/GenBank/DDBJ whole genome shotgun (WGS) entry which is preliminary data.</text>
</comment>
<evidence type="ECO:0000256" key="8">
    <source>
        <dbReference type="ARBA" id="ARBA00023235"/>
    </source>
</evidence>
<reference evidence="15" key="1">
    <citation type="submission" date="2022-05" db="EMBL/GenBank/DDBJ databases">
        <title>Draft genome sequence of Clostridium tertium strain CP3 isolated from Peru.</title>
        <authorList>
            <person name="Hurtado R."/>
            <person name="Lima L."/>
            <person name="Sousa T."/>
            <person name="Jaiswal A.K."/>
            <person name="Tiwari S."/>
            <person name="Maturrano L."/>
            <person name="Brenig B."/>
            <person name="Azevedo V."/>
        </authorList>
    </citation>
    <scope>NUCLEOTIDE SEQUENCE</scope>
    <source>
        <strain evidence="15">CP3</strain>
    </source>
</reference>
<evidence type="ECO:0000313" key="16">
    <source>
        <dbReference type="Proteomes" id="UP001141183"/>
    </source>
</evidence>
<dbReference type="GO" id="GO:0000725">
    <property type="term" value="P:recombinational repair"/>
    <property type="evidence" value="ECO:0007669"/>
    <property type="project" value="TreeGrafter"/>
</dbReference>
<dbReference type="InterPro" id="IPR027417">
    <property type="entry name" value="P-loop_NTPase"/>
</dbReference>
<dbReference type="Gene3D" id="3.30.420.10">
    <property type="entry name" value="Ribonuclease H-like superfamily/Ribonuclease H"/>
    <property type="match status" value="1"/>
</dbReference>
<evidence type="ECO:0000256" key="11">
    <source>
        <dbReference type="ARBA" id="ARBA00048988"/>
    </source>
</evidence>
<dbReference type="RefSeq" id="WP_099346612.1">
    <property type="nucleotide sequence ID" value="NZ_CAXSLY010000001.1"/>
</dbReference>
<dbReference type="Pfam" id="PF00580">
    <property type="entry name" value="UvrD-helicase"/>
    <property type="match status" value="1"/>
</dbReference>
<keyword evidence="16" id="KW-1185">Reference proteome</keyword>
<evidence type="ECO:0000256" key="3">
    <source>
        <dbReference type="ARBA" id="ARBA00022801"/>
    </source>
</evidence>
<feature type="domain" description="UvrD-like helicase ATP-binding" evidence="13">
    <location>
        <begin position="1"/>
        <end position="306"/>
    </location>
</feature>
<dbReference type="InterPro" id="IPR013520">
    <property type="entry name" value="Ribonucl_H"/>
</dbReference>
<evidence type="ECO:0000256" key="5">
    <source>
        <dbReference type="ARBA" id="ARBA00022839"/>
    </source>
</evidence>